<evidence type="ECO:0000313" key="3">
    <source>
        <dbReference type="Proteomes" id="UP000036503"/>
    </source>
</evidence>
<comment type="caution">
    <text evidence="2">The sequence shown here is derived from an EMBL/GenBank/DDBJ whole genome shotgun (WGS) entry which is preliminary data.</text>
</comment>
<sequence>MKKIQNVLVAALSKTDKLQIRGMPRLMVYLFLLLVIICMLLFMAAWSWQWNTTGKADLAIMIQFITAITSVSFVAAVGFFGKAMVDKDNDGIPDEWEGEHK</sequence>
<dbReference type="AlphaFoldDB" id="A0A0J6WX76"/>
<dbReference type="Proteomes" id="UP000036503">
    <property type="component" value="Unassembled WGS sequence"/>
</dbReference>
<dbReference type="EMBL" id="LEKT01000023">
    <property type="protein sequence ID" value="KMO86447.1"/>
    <property type="molecule type" value="Genomic_DNA"/>
</dbReference>
<feature type="transmembrane region" description="Helical" evidence="1">
    <location>
        <begin position="60"/>
        <end position="80"/>
    </location>
</feature>
<proteinExistence type="predicted"/>
<keyword evidence="1" id="KW-1133">Transmembrane helix</keyword>
<reference evidence="2 3" key="1">
    <citation type="submission" date="2015-06" db="EMBL/GenBank/DDBJ databases">
        <title>Draft genome sequence of beer spoilage bacterium Megasphaera cerevisiae type strain 20462.</title>
        <authorList>
            <person name="Kutumbaka K."/>
            <person name="Pasmowitz J."/>
            <person name="Mategko J."/>
            <person name="Reyes D."/>
            <person name="Friedrich A."/>
            <person name="Han S."/>
            <person name="Martens-Habbena W."/>
            <person name="Neal-McKinney J."/>
            <person name="Janagama H.K."/>
            <person name="Nadala C."/>
            <person name="Samadpour M."/>
        </authorList>
    </citation>
    <scope>NUCLEOTIDE SEQUENCE [LARGE SCALE GENOMIC DNA]</scope>
    <source>
        <strain evidence="2 3">DSM 20462</strain>
    </source>
</reference>
<dbReference type="InParanoid" id="A0A0J6WX76"/>
<evidence type="ECO:0000313" key="2">
    <source>
        <dbReference type="EMBL" id="KMO86447.1"/>
    </source>
</evidence>
<keyword evidence="3" id="KW-1185">Reference proteome</keyword>
<keyword evidence="1" id="KW-0472">Membrane</keyword>
<organism evidence="2 3">
    <name type="scientific">Megasphaera cerevisiae DSM 20462</name>
    <dbReference type="NCBI Taxonomy" id="1122219"/>
    <lineage>
        <taxon>Bacteria</taxon>
        <taxon>Bacillati</taxon>
        <taxon>Bacillota</taxon>
        <taxon>Negativicutes</taxon>
        <taxon>Veillonellales</taxon>
        <taxon>Veillonellaceae</taxon>
        <taxon>Megasphaera</taxon>
    </lineage>
</organism>
<evidence type="ECO:0000256" key="1">
    <source>
        <dbReference type="SAM" id="Phobius"/>
    </source>
</evidence>
<dbReference type="PATRIC" id="fig|1122219.3.peg.1322"/>
<gene>
    <name evidence="2" type="ORF">AB840_08170</name>
</gene>
<feature type="transmembrane region" description="Helical" evidence="1">
    <location>
        <begin position="26"/>
        <end position="48"/>
    </location>
</feature>
<name>A0A0J6WX76_9FIRM</name>
<accession>A0A0J6WX76</accession>
<protein>
    <submittedName>
        <fullName evidence="2">Uncharacterized protein</fullName>
    </submittedName>
</protein>
<keyword evidence="1" id="KW-0812">Transmembrane</keyword>